<dbReference type="GO" id="GO:0048029">
    <property type="term" value="F:monosaccharide binding"/>
    <property type="evidence" value="ECO:0007669"/>
    <property type="project" value="TreeGrafter"/>
</dbReference>
<evidence type="ECO:0000256" key="9">
    <source>
        <dbReference type="ARBA" id="ARBA00029321"/>
    </source>
</evidence>
<evidence type="ECO:0000256" key="6">
    <source>
        <dbReference type="ARBA" id="ARBA00023152"/>
    </source>
</evidence>
<dbReference type="FunFam" id="3.40.50.10490:FF:000004">
    <property type="entry name" value="Glucose-6-phosphate isomerase"/>
    <property type="match status" value="1"/>
</dbReference>
<dbReference type="Proteomes" id="UP000053647">
    <property type="component" value="Unassembled WGS sequence"/>
</dbReference>
<accession>A0A0C9SZ61</accession>
<dbReference type="PROSITE" id="PS00765">
    <property type="entry name" value="P_GLUCOSE_ISOMERASE_1"/>
    <property type="match status" value="1"/>
</dbReference>
<comment type="function">
    <text evidence="8">In the cytoplasm, catalyzes the conversion of glucose-6-phosphate to fructose-6-phosphate, the second step in glycolysis, and the reverse reaction during gluconeogenesis.</text>
</comment>
<dbReference type="PANTHER" id="PTHR11469:SF1">
    <property type="entry name" value="GLUCOSE-6-PHOSPHATE ISOMERASE"/>
    <property type="match status" value="1"/>
</dbReference>
<dbReference type="HAMAP" id="MF_00473">
    <property type="entry name" value="G6P_isomerase"/>
    <property type="match status" value="1"/>
</dbReference>
<sequence length="899" mass="98065">MIRFGSDGRRGEGGLTSSLGVVGADRRLLGCHGVGIIVPCYAPVGETTANSSAALVASGRRGGCCGGVWCRSKGTFTDKSVVRPRMGAASVWGPSQVTRSCYSIDGGGVPVISMTIRVHATLNITPSSELDLVLLGTPKALRHQLSRPFAPKDVREVVLASLLLDGQDPLAVLDIQANTLGILYIVSARMHTTGALNPPPQRFVPEQARFAPDRVTLLAKGLPLLAEAAGSLKLAVQSLFDLLSRYSPSLSHLTTIHPIFLKLNEVGKRPAVPTIDLVEISPSLRISPRDILDMTMSGKLATEYSSWKKLQQIYDAELPRLILKELFSQDLLLQILQGISDLGHPPIPGFMFAGERINTSEDRAVLHVALRNFDDFKIQENGVEEVASVLAHMKEFSEAIRSGSWKGYTGKTINTIVNIGIGGSDLGPVMVTEALKPYAKRDLTALFVSNIDGTHLAETLRECDPERTLFIIASKTFTTQETITNAESARAWFLSFAKDKAHVAKHFVALSTNTRAVTAFGVDEANMFQFWDWVGGRYSLWSAIGLSIALYIGYDNFESLLKGAHGMDKHFKETPLESNLPVLLAVVGVWYNDFYGAQTHALLPYDQYLHKFADYFQQGDMESNGKFVTKSGERVDYQTGPIIWGAAGTNGQHSFYQLVHQGTKLIPADFLAPATSHNPIADSKHHRILLSNFFAQPEALAFGKTEEEVRKELGSGASEALVKSKVFEGNRPSNSIMFPLLTPRTLGALIALYEHKIFTQGVIWGINSFDQMGVELGKVLTKNILSQLGKPSDVTGHDSSCCRPRVLPLLSEEQERVNLFKAAIGVARLFDLNSRYPIVTTHMHPYTSSLQQQTRSQQHGCRGALPTPAFSHLVPRLFPPHHSSLLSSLLAASGKPGVA</sequence>
<dbReference type="PANTHER" id="PTHR11469">
    <property type="entry name" value="GLUCOSE-6-PHOSPHATE ISOMERASE"/>
    <property type="match status" value="1"/>
</dbReference>
<dbReference type="EC" id="5.3.1.9" evidence="3 10"/>
<evidence type="ECO:0000313" key="12">
    <source>
        <dbReference type="Proteomes" id="UP000053647"/>
    </source>
</evidence>
<dbReference type="GO" id="GO:0004347">
    <property type="term" value="F:glucose-6-phosphate isomerase activity"/>
    <property type="evidence" value="ECO:0007669"/>
    <property type="project" value="UniProtKB-EC"/>
</dbReference>
<gene>
    <name evidence="11" type="ORF">PAXINDRAFT_155706</name>
</gene>
<dbReference type="InterPro" id="IPR001672">
    <property type="entry name" value="G6P_Isomerase"/>
</dbReference>
<keyword evidence="5 10" id="KW-0312">Gluconeogenesis</keyword>
<dbReference type="AlphaFoldDB" id="A0A0C9SZ61"/>
<evidence type="ECO:0000313" key="11">
    <source>
        <dbReference type="EMBL" id="KIJ15414.1"/>
    </source>
</evidence>
<evidence type="ECO:0000256" key="10">
    <source>
        <dbReference type="RuleBase" id="RU000612"/>
    </source>
</evidence>
<dbReference type="InterPro" id="IPR035482">
    <property type="entry name" value="SIS_PGI_2"/>
</dbReference>
<dbReference type="OrthoDB" id="5831190at2759"/>
<proteinExistence type="inferred from homology"/>
<keyword evidence="12" id="KW-1185">Reference proteome</keyword>
<dbReference type="InterPro" id="IPR046348">
    <property type="entry name" value="SIS_dom_sf"/>
</dbReference>
<dbReference type="EMBL" id="KN819337">
    <property type="protein sequence ID" value="KIJ15414.1"/>
    <property type="molecule type" value="Genomic_DNA"/>
</dbReference>
<dbReference type="InterPro" id="IPR035476">
    <property type="entry name" value="SIS_PGI_1"/>
</dbReference>
<evidence type="ECO:0000256" key="4">
    <source>
        <dbReference type="ARBA" id="ARBA00018388"/>
    </source>
</evidence>
<dbReference type="HOGENOM" id="CLU_322130_0_0_1"/>
<evidence type="ECO:0000256" key="8">
    <source>
        <dbReference type="ARBA" id="ARBA00024178"/>
    </source>
</evidence>
<reference evidence="11 12" key="1">
    <citation type="submission" date="2014-06" db="EMBL/GenBank/DDBJ databases">
        <authorList>
            <consortium name="DOE Joint Genome Institute"/>
            <person name="Kuo A."/>
            <person name="Kohler A."/>
            <person name="Nagy L.G."/>
            <person name="Floudas D."/>
            <person name="Copeland A."/>
            <person name="Barry K.W."/>
            <person name="Cichocki N."/>
            <person name="Veneault-Fourrey C."/>
            <person name="LaButti K."/>
            <person name="Lindquist E.A."/>
            <person name="Lipzen A."/>
            <person name="Lundell T."/>
            <person name="Morin E."/>
            <person name="Murat C."/>
            <person name="Sun H."/>
            <person name="Tunlid A."/>
            <person name="Henrissat B."/>
            <person name="Grigoriev I.V."/>
            <person name="Hibbett D.S."/>
            <person name="Martin F."/>
            <person name="Nordberg H.P."/>
            <person name="Cantor M.N."/>
            <person name="Hua S.X."/>
        </authorList>
    </citation>
    <scope>NUCLEOTIDE SEQUENCE [LARGE SCALE GENOMIC DNA]</scope>
    <source>
        <strain evidence="11 12">ATCC 200175</strain>
    </source>
</reference>
<dbReference type="Pfam" id="PF00342">
    <property type="entry name" value="PGI"/>
    <property type="match status" value="1"/>
</dbReference>
<keyword evidence="7 10" id="KW-0413">Isomerase</keyword>
<comment type="pathway">
    <text evidence="1 10">Carbohydrate degradation; glycolysis; D-glyceraldehyde 3-phosphate and glycerone phosphate from D-glucose: step 2/4.</text>
</comment>
<dbReference type="PRINTS" id="PR00662">
    <property type="entry name" value="G6PISOMERASE"/>
</dbReference>
<evidence type="ECO:0000256" key="7">
    <source>
        <dbReference type="ARBA" id="ARBA00023235"/>
    </source>
</evidence>
<dbReference type="PROSITE" id="PS00174">
    <property type="entry name" value="P_GLUCOSE_ISOMERASE_2"/>
    <property type="match status" value="1"/>
</dbReference>
<dbReference type="GO" id="GO:0006096">
    <property type="term" value="P:glycolytic process"/>
    <property type="evidence" value="ECO:0007669"/>
    <property type="project" value="UniProtKB-UniPathway"/>
</dbReference>
<dbReference type="InterPro" id="IPR018189">
    <property type="entry name" value="Phosphoglucose_isomerase_CS"/>
</dbReference>
<dbReference type="GO" id="GO:0097367">
    <property type="term" value="F:carbohydrate derivative binding"/>
    <property type="evidence" value="ECO:0007669"/>
    <property type="project" value="InterPro"/>
</dbReference>
<name>A0A0C9SZ61_PAXIN</name>
<dbReference type="GO" id="GO:0006094">
    <property type="term" value="P:gluconeogenesis"/>
    <property type="evidence" value="ECO:0007669"/>
    <property type="project" value="UniProtKB-KW"/>
</dbReference>
<organism evidence="11 12">
    <name type="scientific">Paxillus involutus ATCC 200175</name>
    <dbReference type="NCBI Taxonomy" id="664439"/>
    <lineage>
        <taxon>Eukaryota</taxon>
        <taxon>Fungi</taxon>
        <taxon>Dikarya</taxon>
        <taxon>Basidiomycota</taxon>
        <taxon>Agaricomycotina</taxon>
        <taxon>Agaricomycetes</taxon>
        <taxon>Agaricomycetidae</taxon>
        <taxon>Boletales</taxon>
        <taxon>Paxilineae</taxon>
        <taxon>Paxillaceae</taxon>
        <taxon>Paxillus</taxon>
    </lineage>
</organism>
<comment type="catalytic activity">
    <reaction evidence="9 10">
        <text>alpha-D-glucose 6-phosphate = beta-D-fructose 6-phosphate</text>
        <dbReference type="Rhea" id="RHEA:11816"/>
        <dbReference type="ChEBI" id="CHEBI:57634"/>
        <dbReference type="ChEBI" id="CHEBI:58225"/>
        <dbReference type="EC" id="5.3.1.9"/>
    </reaction>
</comment>
<dbReference type="Gene3D" id="1.10.1390.10">
    <property type="match status" value="1"/>
</dbReference>
<keyword evidence="6 10" id="KW-0324">Glycolysis</keyword>
<evidence type="ECO:0000256" key="1">
    <source>
        <dbReference type="ARBA" id="ARBA00004926"/>
    </source>
</evidence>
<dbReference type="NCBIfam" id="NF001211">
    <property type="entry name" value="PRK00179.1"/>
    <property type="match status" value="1"/>
</dbReference>
<protein>
    <recommendedName>
        <fullName evidence="4 10">Glucose-6-phosphate isomerase</fullName>
        <ecNumber evidence="3 10">5.3.1.9</ecNumber>
    </recommendedName>
</protein>
<dbReference type="UniPathway" id="UPA00109">
    <property type="reaction ID" value="UER00181"/>
</dbReference>
<dbReference type="CDD" id="cd05015">
    <property type="entry name" value="SIS_PGI_1"/>
    <property type="match status" value="1"/>
</dbReference>
<dbReference type="CDD" id="cd05016">
    <property type="entry name" value="SIS_PGI_2"/>
    <property type="match status" value="1"/>
</dbReference>
<dbReference type="SUPFAM" id="SSF53697">
    <property type="entry name" value="SIS domain"/>
    <property type="match status" value="1"/>
</dbReference>
<evidence type="ECO:0000256" key="5">
    <source>
        <dbReference type="ARBA" id="ARBA00022432"/>
    </source>
</evidence>
<dbReference type="PROSITE" id="PS51463">
    <property type="entry name" value="P_GLUCOSE_ISOMERASE_3"/>
    <property type="match status" value="1"/>
</dbReference>
<dbReference type="GO" id="GO:0051156">
    <property type="term" value="P:glucose 6-phosphate metabolic process"/>
    <property type="evidence" value="ECO:0007669"/>
    <property type="project" value="TreeGrafter"/>
</dbReference>
<dbReference type="InterPro" id="IPR023096">
    <property type="entry name" value="G6P_Isomerase_C"/>
</dbReference>
<dbReference type="GO" id="GO:0005829">
    <property type="term" value="C:cytosol"/>
    <property type="evidence" value="ECO:0007669"/>
    <property type="project" value="TreeGrafter"/>
</dbReference>
<dbReference type="Gene3D" id="3.40.50.10490">
    <property type="entry name" value="Glucose-6-phosphate isomerase like protein, domain 1"/>
    <property type="match status" value="2"/>
</dbReference>
<reference evidence="12" key="2">
    <citation type="submission" date="2015-01" db="EMBL/GenBank/DDBJ databases">
        <title>Evolutionary Origins and Diversification of the Mycorrhizal Mutualists.</title>
        <authorList>
            <consortium name="DOE Joint Genome Institute"/>
            <consortium name="Mycorrhizal Genomics Consortium"/>
            <person name="Kohler A."/>
            <person name="Kuo A."/>
            <person name="Nagy L.G."/>
            <person name="Floudas D."/>
            <person name="Copeland A."/>
            <person name="Barry K.W."/>
            <person name="Cichocki N."/>
            <person name="Veneault-Fourrey C."/>
            <person name="LaButti K."/>
            <person name="Lindquist E.A."/>
            <person name="Lipzen A."/>
            <person name="Lundell T."/>
            <person name="Morin E."/>
            <person name="Murat C."/>
            <person name="Riley R."/>
            <person name="Ohm R."/>
            <person name="Sun H."/>
            <person name="Tunlid A."/>
            <person name="Henrissat B."/>
            <person name="Grigoriev I.V."/>
            <person name="Hibbett D.S."/>
            <person name="Martin F."/>
        </authorList>
    </citation>
    <scope>NUCLEOTIDE SEQUENCE [LARGE SCALE GENOMIC DNA]</scope>
    <source>
        <strain evidence="12">ATCC 200175</strain>
    </source>
</reference>
<evidence type="ECO:0000256" key="2">
    <source>
        <dbReference type="ARBA" id="ARBA00006604"/>
    </source>
</evidence>
<evidence type="ECO:0000256" key="3">
    <source>
        <dbReference type="ARBA" id="ARBA00011952"/>
    </source>
</evidence>
<comment type="similarity">
    <text evidence="2 10">Belongs to the GPI family.</text>
</comment>